<evidence type="ECO:0000256" key="1">
    <source>
        <dbReference type="SAM" id="SignalP"/>
    </source>
</evidence>
<name>A0ABT1NBY8_9FIRM</name>
<reference evidence="2 3" key="1">
    <citation type="submission" date="2021-10" db="EMBL/GenBank/DDBJ databases">
        <title>Lutispora strain m25 sp. nov., a thermophilic, non-spore-forming bacterium isolated from a lab-scale methanogenic bioreactor digesting anaerobic sludge.</title>
        <authorList>
            <person name="El Houari A."/>
            <person name="Mcdonald J."/>
        </authorList>
    </citation>
    <scope>NUCLEOTIDE SEQUENCE [LARGE SCALE GENOMIC DNA]</scope>
    <source>
        <strain evidence="3">m25</strain>
    </source>
</reference>
<evidence type="ECO:0000313" key="3">
    <source>
        <dbReference type="Proteomes" id="UP001651880"/>
    </source>
</evidence>
<dbReference type="EMBL" id="JAJEKE010000002">
    <property type="protein sequence ID" value="MCQ1528780.1"/>
    <property type="molecule type" value="Genomic_DNA"/>
</dbReference>
<organism evidence="2 3">
    <name type="scientific">Lutispora saccharofermentans</name>
    <dbReference type="NCBI Taxonomy" id="3024236"/>
    <lineage>
        <taxon>Bacteria</taxon>
        <taxon>Bacillati</taxon>
        <taxon>Bacillota</taxon>
        <taxon>Clostridia</taxon>
        <taxon>Lutisporales</taxon>
        <taxon>Lutisporaceae</taxon>
        <taxon>Lutispora</taxon>
    </lineage>
</organism>
<keyword evidence="1" id="KW-0732">Signal</keyword>
<feature type="chain" id="PRO_5045326763" evidence="1">
    <location>
        <begin position="21"/>
        <end position="350"/>
    </location>
</feature>
<keyword evidence="3" id="KW-1185">Reference proteome</keyword>
<comment type="caution">
    <text evidence="2">The sequence shown here is derived from an EMBL/GenBank/DDBJ whole genome shotgun (WGS) entry which is preliminary data.</text>
</comment>
<proteinExistence type="predicted"/>
<evidence type="ECO:0000313" key="2">
    <source>
        <dbReference type="EMBL" id="MCQ1528780.1"/>
    </source>
</evidence>
<gene>
    <name evidence="2" type="ORF">LJD61_04365</name>
</gene>
<accession>A0ABT1NBY8</accession>
<feature type="signal peptide" evidence="1">
    <location>
        <begin position="1"/>
        <end position="20"/>
    </location>
</feature>
<sequence length="350" mass="40747">MKKKNLMFVALLLCLSLIFAYYSNMPPNISINCYLEYTSTSEKKPDKKYFIININTKVSDFQKYKSIDIDYVNRDNYGAISNYIIAKAEDRTEKGPAFKDYANNIEITLIPERLNYDKIKEMLKDEFITIELETINGYKHSKKYSIGEILKDKTDVLELGQVIKEHMSLDNKEVVARANGIEIYKDEVEMYKKLYSIDGTIKDSGSYADVIGKRAKIKVLYEMAEDNGLDISIEEAKALSLKEKEAYDQELEEEGKAFMEDYIKALGLTEEQYWSDFRPGQIQLYYSIENLKNSFIKEGIELGILPEVQKTENKIIMSPDINKKYREYWESKIKDIEEGIEIEIISSHYQ</sequence>
<protein>
    <submittedName>
        <fullName evidence="2">Uncharacterized protein</fullName>
    </submittedName>
</protein>
<dbReference type="Proteomes" id="UP001651880">
    <property type="component" value="Unassembled WGS sequence"/>
</dbReference>
<dbReference type="RefSeq" id="WP_255226297.1">
    <property type="nucleotide sequence ID" value="NZ_JAJEKE010000002.1"/>
</dbReference>